<accession>A0A413VJK2</accession>
<sequence length="217" mass="25573">MYEGILKKYSLFLLLLCYMAPILYAQSDDFTTWTTMKVSHKFTSHFTMTGKMELRTKDSMKTMDRWGTSLSGSYQLFPFLKAEGGYELHHRDRGIEGWKYRHRYNLGVTGSVKWQRMKFSLRERFQQTFSDGNAENRLRSRLKVGYEPKKGIFLPYFSAELYQAIGGAAFFDVARMRYRPGVEIEISDKWSLDVFYCYQYEPDKSKHIVGIECSFAF</sequence>
<dbReference type="InterPro" id="IPR019619">
    <property type="entry name" value="DUF2490"/>
</dbReference>
<protein>
    <submittedName>
        <fullName evidence="2">DUF2490 domain-containing protein</fullName>
    </submittedName>
</protein>
<feature type="chain" id="PRO_5019582704" evidence="1">
    <location>
        <begin position="26"/>
        <end position="217"/>
    </location>
</feature>
<reference evidence="2 3" key="1">
    <citation type="submission" date="2018-08" db="EMBL/GenBank/DDBJ databases">
        <title>A genome reference for cultivated species of the human gut microbiota.</title>
        <authorList>
            <person name="Zou Y."/>
            <person name="Xue W."/>
            <person name="Luo G."/>
        </authorList>
    </citation>
    <scope>NUCLEOTIDE SEQUENCE [LARGE SCALE GENOMIC DNA]</scope>
    <source>
        <strain evidence="2 3">AM40-30BH</strain>
    </source>
</reference>
<dbReference type="Proteomes" id="UP000284379">
    <property type="component" value="Unassembled WGS sequence"/>
</dbReference>
<evidence type="ECO:0000313" key="3">
    <source>
        <dbReference type="Proteomes" id="UP000284379"/>
    </source>
</evidence>
<proteinExistence type="predicted"/>
<comment type="caution">
    <text evidence="2">The sequence shown here is derived from an EMBL/GenBank/DDBJ whole genome shotgun (WGS) entry which is preliminary data.</text>
</comment>
<evidence type="ECO:0000313" key="2">
    <source>
        <dbReference type="EMBL" id="RHB33765.1"/>
    </source>
</evidence>
<name>A0A413VJK2_9BACE</name>
<gene>
    <name evidence="2" type="ORF">DW888_15615</name>
</gene>
<evidence type="ECO:0000256" key="1">
    <source>
        <dbReference type="SAM" id="SignalP"/>
    </source>
</evidence>
<keyword evidence="1" id="KW-0732">Signal</keyword>
<dbReference type="AlphaFoldDB" id="A0A413VJK2"/>
<dbReference type="EMBL" id="QSGO01000014">
    <property type="protein sequence ID" value="RHB33765.1"/>
    <property type="molecule type" value="Genomic_DNA"/>
</dbReference>
<dbReference type="Pfam" id="PF10677">
    <property type="entry name" value="DUF2490"/>
    <property type="match status" value="1"/>
</dbReference>
<dbReference type="RefSeq" id="WP_007484882.1">
    <property type="nucleotide sequence ID" value="NZ_CABJFV010000014.1"/>
</dbReference>
<organism evidence="2 3">
    <name type="scientific">Bacteroides nordii</name>
    <dbReference type="NCBI Taxonomy" id="291645"/>
    <lineage>
        <taxon>Bacteria</taxon>
        <taxon>Pseudomonadati</taxon>
        <taxon>Bacteroidota</taxon>
        <taxon>Bacteroidia</taxon>
        <taxon>Bacteroidales</taxon>
        <taxon>Bacteroidaceae</taxon>
        <taxon>Bacteroides</taxon>
    </lineage>
</organism>
<feature type="signal peptide" evidence="1">
    <location>
        <begin position="1"/>
        <end position="25"/>
    </location>
</feature>